<name>A0ACC3DJ29_9PEZI</name>
<reference evidence="1" key="1">
    <citation type="submission" date="2024-09" db="EMBL/GenBank/DDBJ databases">
        <title>Black Yeasts Isolated from many extreme environments.</title>
        <authorList>
            <person name="Coleine C."/>
            <person name="Stajich J.E."/>
            <person name="Selbmann L."/>
        </authorList>
    </citation>
    <scope>NUCLEOTIDE SEQUENCE</scope>
    <source>
        <strain evidence="1">CCFEE 5737</strain>
    </source>
</reference>
<gene>
    <name evidence="1" type="ORF">LTS18_012295</name>
</gene>
<comment type="caution">
    <text evidence="1">The sequence shown here is derived from an EMBL/GenBank/DDBJ whole genome shotgun (WGS) entry which is preliminary data.</text>
</comment>
<dbReference type="EMBL" id="JAWDJW010003656">
    <property type="protein sequence ID" value="KAK3076701.1"/>
    <property type="molecule type" value="Genomic_DNA"/>
</dbReference>
<proteinExistence type="predicted"/>
<protein>
    <submittedName>
        <fullName evidence="1">Uncharacterized protein</fullName>
    </submittedName>
</protein>
<evidence type="ECO:0000313" key="1">
    <source>
        <dbReference type="EMBL" id="KAK3076701.1"/>
    </source>
</evidence>
<sequence>MLSTCLLLLACVARTVWSASNGSALTHLQRRAYYIDRSQTASEEHAKLWPDGIVRWCLMNSLPFTSRNWDNWMDEAFRFWNPDNTIDVAHQCEGHREGGDSGACLCQVGVSKVDTLRIFFDPMAPSETRMVGYTPAEFANDNYHRNMMNIGEPKCDTELLLFTVLHELGHVFGFEHEHQRPDAWSTSHGGTATDENAVFDLNCQGIDQYYQSFATKIKLPQTQGTKDIPRTDRNGIPFDLEKLCHDAQYVQSVGFAASQMLPIPNAAPLFLQDDGTVRGKANIDYDVSTPRRTRFLCSFDER</sequence>
<organism evidence="1 2">
    <name type="scientific">Coniosporium uncinatum</name>
    <dbReference type="NCBI Taxonomy" id="93489"/>
    <lineage>
        <taxon>Eukaryota</taxon>
        <taxon>Fungi</taxon>
        <taxon>Dikarya</taxon>
        <taxon>Ascomycota</taxon>
        <taxon>Pezizomycotina</taxon>
        <taxon>Dothideomycetes</taxon>
        <taxon>Dothideomycetes incertae sedis</taxon>
        <taxon>Coniosporium</taxon>
    </lineage>
</organism>
<dbReference type="Proteomes" id="UP001186974">
    <property type="component" value="Unassembled WGS sequence"/>
</dbReference>
<evidence type="ECO:0000313" key="2">
    <source>
        <dbReference type="Proteomes" id="UP001186974"/>
    </source>
</evidence>
<accession>A0ACC3DJ29</accession>
<keyword evidence="2" id="KW-1185">Reference proteome</keyword>